<feature type="domain" description="HTH araC/xylS-type" evidence="1">
    <location>
        <begin position="1"/>
        <end position="52"/>
    </location>
</feature>
<accession>A0ABP8L0A2</accession>
<comment type="caution">
    <text evidence="2">The sequence shown here is derived from an EMBL/GenBank/DDBJ whole genome shotgun (WGS) entry which is preliminary data.</text>
</comment>
<evidence type="ECO:0000313" key="3">
    <source>
        <dbReference type="Proteomes" id="UP001500936"/>
    </source>
</evidence>
<evidence type="ECO:0000313" key="2">
    <source>
        <dbReference type="EMBL" id="GAA4419637.1"/>
    </source>
</evidence>
<dbReference type="Proteomes" id="UP001500936">
    <property type="component" value="Unassembled WGS sequence"/>
</dbReference>
<dbReference type="EMBL" id="BAABHB010000019">
    <property type="protein sequence ID" value="GAA4419637.1"/>
    <property type="molecule type" value="Genomic_DNA"/>
</dbReference>
<evidence type="ECO:0000259" key="1">
    <source>
        <dbReference type="PROSITE" id="PS01124"/>
    </source>
</evidence>
<dbReference type="Gene3D" id="1.10.10.60">
    <property type="entry name" value="Homeodomain-like"/>
    <property type="match status" value="1"/>
</dbReference>
<protein>
    <recommendedName>
        <fullName evidence="1">HTH araC/xylS-type domain-containing protein</fullName>
    </recommendedName>
</protein>
<proteinExistence type="predicted"/>
<dbReference type="InterPro" id="IPR018060">
    <property type="entry name" value="HTH_AraC"/>
</dbReference>
<organism evidence="2 3">
    <name type="scientific">Nibrella viscosa</name>
    <dbReference type="NCBI Taxonomy" id="1084524"/>
    <lineage>
        <taxon>Bacteria</taxon>
        <taxon>Pseudomonadati</taxon>
        <taxon>Bacteroidota</taxon>
        <taxon>Cytophagia</taxon>
        <taxon>Cytophagales</taxon>
        <taxon>Spirosomataceae</taxon>
        <taxon>Nibrella</taxon>
    </lineage>
</organism>
<name>A0ABP8L0A2_9BACT</name>
<dbReference type="PROSITE" id="PS01124">
    <property type="entry name" value="HTH_ARAC_FAMILY_2"/>
    <property type="match status" value="1"/>
</dbReference>
<sequence>MVMPAITAMRLHLNQSQLLGEKIMNVSDIAAYIGYQNVGSFSAESKKRFGYSLIGK</sequence>
<keyword evidence="3" id="KW-1185">Reference proteome</keyword>
<gene>
    <name evidence="2" type="ORF">GCM10023187_54140</name>
</gene>
<reference evidence="3" key="1">
    <citation type="journal article" date="2019" name="Int. J. Syst. Evol. Microbiol.">
        <title>The Global Catalogue of Microorganisms (GCM) 10K type strain sequencing project: providing services to taxonomists for standard genome sequencing and annotation.</title>
        <authorList>
            <consortium name="The Broad Institute Genomics Platform"/>
            <consortium name="The Broad Institute Genome Sequencing Center for Infectious Disease"/>
            <person name="Wu L."/>
            <person name="Ma J."/>
        </authorList>
    </citation>
    <scope>NUCLEOTIDE SEQUENCE [LARGE SCALE GENOMIC DNA]</scope>
    <source>
        <strain evidence="3">JCM 17925</strain>
    </source>
</reference>